<feature type="non-terminal residue" evidence="2">
    <location>
        <position position="95"/>
    </location>
</feature>
<evidence type="ECO:0000313" key="2">
    <source>
        <dbReference type="EMBL" id="SVB97149.1"/>
    </source>
</evidence>
<accession>A0A382ICZ5</accession>
<feature type="region of interest" description="Disordered" evidence="1">
    <location>
        <begin position="76"/>
        <end position="95"/>
    </location>
</feature>
<protein>
    <submittedName>
        <fullName evidence="2">Uncharacterized protein</fullName>
    </submittedName>
</protein>
<reference evidence="2" key="1">
    <citation type="submission" date="2018-05" db="EMBL/GenBank/DDBJ databases">
        <authorList>
            <person name="Lanie J.A."/>
            <person name="Ng W.-L."/>
            <person name="Kazmierczak K.M."/>
            <person name="Andrzejewski T.M."/>
            <person name="Davidsen T.M."/>
            <person name="Wayne K.J."/>
            <person name="Tettelin H."/>
            <person name="Glass J.I."/>
            <person name="Rusch D."/>
            <person name="Podicherti R."/>
            <person name="Tsui H.-C.T."/>
            <person name="Winkler M.E."/>
        </authorList>
    </citation>
    <scope>NUCLEOTIDE SEQUENCE</scope>
</reference>
<sequence>MRLAKRWHGVLLRKCRFFVAGNGIDKPARRATQADALHEYYMNSGQLPRHIVEVRAGSGPQSVTNLLQYLYTKPAPLPAKPSGSSATYQQGNKKP</sequence>
<evidence type="ECO:0000256" key="1">
    <source>
        <dbReference type="SAM" id="MobiDB-lite"/>
    </source>
</evidence>
<dbReference type="EMBL" id="UINC01066437">
    <property type="protein sequence ID" value="SVB97149.1"/>
    <property type="molecule type" value="Genomic_DNA"/>
</dbReference>
<gene>
    <name evidence="2" type="ORF">METZ01_LOCUS250003</name>
</gene>
<name>A0A382ICZ5_9ZZZZ</name>
<feature type="compositionally biased region" description="Polar residues" evidence="1">
    <location>
        <begin position="82"/>
        <end position="95"/>
    </location>
</feature>
<organism evidence="2">
    <name type="scientific">marine metagenome</name>
    <dbReference type="NCBI Taxonomy" id="408172"/>
    <lineage>
        <taxon>unclassified sequences</taxon>
        <taxon>metagenomes</taxon>
        <taxon>ecological metagenomes</taxon>
    </lineage>
</organism>
<proteinExistence type="predicted"/>
<dbReference type="AlphaFoldDB" id="A0A382ICZ5"/>